<evidence type="ECO:0000313" key="2">
    <source>
        <dbReference type="EMBL" id="UTY29870.1"/>
    </source>
</evidence>
<dbReference type="Gene3D" id="3.40.630.30">
    <property type="match status" value="1"/>
</dbReference>
<dbReference type="InterPro" id="IPR000182">
    <property type="entry name" value="GNAT_dom"/>
</dbReference>
<dbReference type="AlphaFoldDB" id="A0AAE9SI75"/>
<gene>
    <name evidence="3" type="ORF">E4N74_12485</name>
    <name evidence="2" type="ORF">E4N76_13525</name>
</gene>
<sequence length="299" mass="34372">MIFFHVPLTKKNIDKFINLILPHEHLCVNLTECLKKQKRFFDTDQDFFTFIKAEAFFSRDKEFIGVLLLAAHGVLLHCFTKEITDDIAEYIKNIFLKQTEPLSVMGEKNTSIYLEKLIKQSLSLVPARFENYKLLTLSENKPNQTNGFCMKASHNLKSTLEFLKPPIEDAEILCPMEIDYNESEVLAPGVKASYESCLKLLKKRINSHALYAVKKNGRYISKAGINASGFNWNQIGGVFTIPEYRNKGVGTANMMMLVNDCFQYKKKCALFVKIKNSAARQMYKKIGFTESCDFRISYF</sequence>
<dbReference type="EMBL" id="CP038804">
    <property type="protein sequence ID" value="UTY34728.1"/>
    <property type="molecule type" value="Genomic_DNA"/>
</dbReference>
<evidence type="ECO:0000259" key="1">
    <source>
        <dbReference type="PROSITE" id="PS51186"/>
    </source>
</evidence>
<keyword evidence="5" id="KW-1185">Reference proteome</keyword>
<accession>A0AAE9SI75</accession>
<evidence type="ECO:0000313" key="3">
    <source>
        <dbReference type="EMBL" id="UTY34728.1"/>
    </source>
</evidence>
<dbReference type="EMBL" id="CP038802">
    <property type="protein sequence ID" value="UTY29870.1"/>
    <property type="molecule type" value="Genomic_DNA"/>
</dbReference>
<reference evidence="3" key="1">
    <citation type="submission" date="2019-04" db="EMBL/GenBank/DDBJ databases">
        <title>Whole genome sequencing of oral phylogroup 2 treponemes.</title>
        <authorList>
            <person name="Chan Y."/>
            <person name="Zeng H.H."/>
            <person name="Yu X.L."/>
            <person name="Leung W.K."/>
            <person name="Watt R.M."/>
        </authorList>
    </citation>
    <scope>NUCLEOTIDE SEQUENCE</scope>
    <source>
        <strain evidence="3">OMZ 835</strain>
        <strain evidence="2">OMZ 847</strain>
    </source>
</reference>
<feature type="domain" description="N-acetyltransferase" evidence="1">
    <location>
        <begin position="160"/>
        <end position="299"/>
    </location>
</feature>
<dbReference type="PROSITE" id="PS51186">
    <property type="entry name" value="GNAT"/>
    <property type="match status" value="1"/>
</dbReference>
<protein>
    <submittedName>
        <fullName evidence="3">GNAT family N-acetyltransferase</fullName>
    </submittedName>
</protein>
<dbReference type="InterPro" id="IPR016181">
    <property type="entry name" value="Acyl_CoA_acyltransferase"/>
</dbReference>
<proteinExistence type="predicted"/>
<dbReference type="GO" id="GO:0016747">
    <property type="term" value="F:acyltransferase activity, transferring groups other than amino-acyl groups"/>
    <property type="evidence" value="ECO:0007669"/>
    <property type="project" value="InterPro"/>
</dbReference>
<name>A0AAE9SI75_9SPIR</name>
<dbReference type="RefSeq" id="WP_255805459.1">
    <property type="nucleotide sequence ID" value="NZ_CP038802.1"/>
</dbReference>
<dbReference type="Pfam" id="PF00583">
    <property type="entry name" value="Acetyltransf_1"/>
    <property type="match status" value="1"/>
</dbReference>
<organism evidence="3 4">
    <name type="scientific">Treponema putidum</name>
    <dbReference type="NCBI Taxonomy" id="221027"/>
    <lineage>
        <taxon>Bacteria</taxon>
        <taxon>Pseudomonadati</taxon>
        <taxon>Spirochaetota</taxon>
        <taxon>Spirochaetia</taxon>
        <taxon>Spirochaetales</taxon>
        <taxon>Treponemataceae</taxon>
        <taxon>Treponema</taxon>
    </lineage>
</organism>
<evidence type="ECO:0000313" key="4">
    <source>
        <dbReference type="Proteomes" id="UP001058682"/>
    </source>
</evidence>
<dbReference type="SUPFAM" id="SSF55729">
    <property type="entry name" value="Acyl-CoA N-acyltransferases (Nat)"/>
    <property type="match status" value="1"/>
</dbReference>
<dbReference type="Proteomes" id="UP001058682">
    <property type="component" value="Chromosome"/>
</dbReference>
<evidence type="ECO:0000313" key="5">
    <source>
        <dbReference type="Proteomes" id="UP001059401"/>
    </source>
</evidence>
<dbReference type="Proteomes" id="UP001059401">
    <property type="component" value="Chromosome"/>
</dbReference>